<sequence>MEDDAEHQRTGRCACGKVGFSVPDDPLIIHCCHCSYCQRETGSAFAINFLVEAKRVEWRGEPDIIDTPSVSGRGQLIFRCPDCGVALSSHYPSFGEALHFLRVGTFDDVSGIAPDVHIYTASKQDWVRLDDGAPTYEEYYRTRDHWDADKIGRLKKAMGK</sequence>
<dbReference type="PANTHER" id="PTHR33337:SF33">
    <property type="entry name" value="CENP-V_GFA DOMAIN-CONTAINING PROTEIN"/>
    <property type="match status" value="1"/>
</dbReference>
<evidence type="ECO:0000313" key="7">
    <source>
        <dbReference type="Proteomes" id="UP001155128"/>
    </source>
</evidence>
<comment type="caution">
    <text evidence="6">The sequence shown here is derived from an EMBL/GenBank/DDBJ whole genome shotgun (WGS) entry which is preliminary data.</text>
</comment>
<evidence type="ECO:0000256" key="2">
    <source>
        <dbReference type="ARBA" id="ARBA00022723"/>
    </source>
</evidence>
<name>A0A9X2EEJ8_9SPHN</name>
<dbReference type="InterPro" id="IPR011057">
    <property type="entry name" value="Mss4-like_sf"/>
</dbReference>
<dbReference type="AlphaFoldDB" id="A0A9X2EEJ8"/>
<keyword evidence="2" id="KW-0479">Metal-binding</keyword>
<dbReference type="GO" id="GO:0016846">
    <property type="term" value="F:carbon-sulfur lyase activity"/>
    <property type="evidence" value="ECO:0007669"/>
    <property type="project" value="InterPro"/>
</dbReference>
<dbReference type="SUPFAM" id="SSF51316">
    <property type="entry name" value="Mss4-like"/>
    <property type="match status" value="1"/>
</dbReference>
<evidence type="ECO:0000256" key="4">
    <source>
        <dbReference type="ARBA" id="ARBA00023239"/>
    </source>
</evidence>
<dbReference type="InterPro" id="IPR006913">
    <property type="entry name" value="CENP-V/GFA"/>
</dbReference>
<reference evidence="6" key="1">
    <citation type="submission" date="2022-06" db="EMBL/GenBank/DDBJ databases">
        <title>Sphingomicrobium sedimins sp. nov., a marine bacterium isolated from tidal flat.</title>
        <authorList>
            <person name="Kim C.-H."/>
            <person name="Yoo Y."/>
            <person name="Kim J.-J."/>
        </authorList>
    </citation>
    <scope>NUCLEOTIDE SEQUENCE</scope>
    <source>
        <strain evidence="6">GRR-S6-50</strain>
    </source>
</reference>
<dbReference type="EMBL" id="JAMSHT010000001">
    <property type="protein sequence ID" value="MCM8556488.1"/>
    <property type="molecule type" value="Genomic_DNA"/>
</dbReference>
<evidence type="ECO:0000256" key="1">
    <source>
        <dbReference type="ARBA" id="ARBA00005495"/>
    </source>
</evidence>
<evidence type="ECO:0000313" key="6">
    <source>
        <dbReference type="EMBL" id="MCM8556488.1"/>
    </source>
</evidence>
<organism evidence="6 7">
    <name type="scientific">Sphingomicrobium sediminis</name>
    <dbReference type="NCBI Taxonomy" id="2950949"/>
    <lineage>
        <taxon>Bacteria</taxon>
        <taxon>Pseudomonadati</taxon>
        <taxon>Pseudomonadota</taxon>
        <taxon>Alphaproteobacteria</taxon>
        <taxon>Sphingomonadales</taxon>
        <taxon>Sphingomonadaceae</taxon>
        <taxon>Sphingomicrobium</taxon>
    </lineage>
</organism>
<dbReference type="RefSeq" id="WP_252111734.1">
    <property type="nucleotide sequence ID" value="NZ_JAMSHT010000001.1"/>
</dbReference>
<dbReference type="PROSITE" id="PS51891">
    <property type="entry name" value="CENP_V_GFA"/>
    <property type="match status" value="1"/>
</dbReference>
<comment type="similarity">
    <text evidence="1">Belongs to the Gfa family.</text>
</comment>
<dbReference type="Pfam" id="PF04828">
    <property type="entry name" value="GFA"/>
    <property type="match status" value="1"/>
</dbReference>
<proteinExistence type="inferred from homology"/>
<keyword evidence="3" id="KW-0862">Zinc</keyword>
<keyword evidence="4" id="KW-0456">Lyase</keyword>
<dbReference type="Gene3D" id="3.90.1590.10">
    <property type="entry name" value="glutathione-dependent formaldehyde- activating enzyme (gfa)"/>
    <property type="match status" value="1"/>
</dbReference>
<feature type="domain" description="CENP-V/GFA" evidence="5">
    <location>
        <begin position="9"/>
        <end position="127"/>
    </location>
</feature>
<dbReference type="GO" id="GO:0046872">
    <property type="term" value="F:metal ion binding"/>
    <property type="evidence" value="ECO:0007669"/>
    <property type="project" value="UniProtKB-KW"/>
</dbReference>
<evidence type="ECO:0000259" key="5">
    <source>
        <dbReference type="PROSITE" id="PS51891"/>
    </source>
</evidence>
<gene>
    <name evidence="6" type="ORF">NDO55_01470</name>
</gene>
<accession>A0A9X2EEJ8</accession>
<dbReference type="PANTHER" id="PTHR33337">
    <property type="entry name" value="GFA DOMAIN-CONTAINING PROTEIN"/>
    <property type="match status" value="1"/>
</dbReference>
<evidence type="ECO:0000256" key="3">
    <source>
        <dbReference type="ARBA" id="ARBA00022833"/>
    </source>
</evidence>
<dbReference type="Proteomes" id="UP001155128">
    <property type="component" value="Unassembled WGS sequence"/>
</dbReference>
<keyword evidence="7" id="KW-1185">Reference proteome</keyword>
<protein>
    <submittedName>
        <fullName evidence="6">GFA family protein</fullName>
    </submittedName>
</protein>